<evidence type="ECO:0000259" key="4">
    <source>
        <dbReference type="PROSITE" id="PS50949"/>
    </source>
</evidence>
<reference evidence="5 6" key="1">
    <citation type="submission" date="2018-12" db="EMBL/GenBank/DDBJ databases">
        <title>Complete genome sequence of Flaviflexus sp. H23T48.</title>
        <authorList>
            <person name="Bae J.-W."/>
            <person name="Lee J.-Y."/>
        </authorList>
    </citation>
    <scope>NUCLEOTIDE SEQUENCE [LARGE SCALE GENOMIC DNA]</scope>
    <source>
        <strain evidence="5 6">H23T48</strain>
    </source>
</reference>
<dbReference type="InterPro" id="IPR008920">
    <property type="entry name" value="TF_FadR/GntR_C"/>
</dbReference>
<keyword evidence="3" id="KW-0804">Transcription</keyword>
<accession>A0A3S9PZN7</accession>
<dbReference type="InterPro" id="IPR011711">
    <property type="entry name" value="GntR_C"/>
</dbReference>
<evidence type="ECO:0000256" key="3">
    <source>
        <dbReference type="ARBA" id="ARBA00023163"/>
    </source>
</evidence>
<dbReference type="PANTHER" id="PTHR43537">
    <property type="entry name" value="TRANSCRIPTIONAL REGULATOR, GNTR FAMILY"/>
    <property type="match status" value="1"/>
</dbReference>
<evidence type="ECO:0000256" key="2">
    <source>
        <dbReference type="ARBA" id="ARBA00023125"/>
    </source>
</evidence>
<evidence type="ECO:0000313" key="5">
    <source>
        <dbReference type="EMBL" id="AZQ77840.1"/>
    </source>
</evidence>
<dbReference type="InterPro" id="IPR000524">
    <property type="entry name" value="Tscrpt_reg_HTH_GntR"/>
</dbReference>
<keyword evidence="1" id="KW-0805">Transcription regulation</keyword>
<dbReference type="RefSeq" id="WP_126704643.1">
    <property type="nucleotide sequence ID" value="NZ_CP034593.1"/>
</dbReference>
<dbReference type="CDD" id="cd07377">
    <property type="entry name" value="WHTH_GntR"/>
    <property type="match status" value="1"/>
</dbReference>
<sequence>MSNPPGASKAQVGAAYIRERINSGDWPVGEAIPKEPELMEILSVGRSTVREAVRSLASLGILETQKGVGTFVRSRTPVPNVLVETYASFDPGEILVFRRALEVEAARQATMKATPEQIDGLKASFEATRAFKDGLLGNSYMGQGAPGHFHNVIFEMAGSGPLSLSYSAAMTVINRGVRRGTIIQGSPPGTGKTDHLNIIAAIESGDPERAANVMAEHIDHDLIPNPEEVQA</sequence>
<dbReference type="GO" id="GO:0003700">
    <property type="term" value="F:DNA-binding transcription factor activity"/>
    <property type="evidence" value="ECO:0007669"/>
    <property type="project" value="InterPro"/>
</dbReference>
<dbReference type="PANTHER" id="PTHR43537:SF47">
    <property type="entry name" value="REGULATORY PROTEIN GNTR HTH"/>
    <property type="match status" value="1"/>
</dbReference>
<organism evidence="5 6">
    <name type="scientific">Flaviflexus ciconiae</name>
    <dbReference type="NCBI Taxonomy" id="2496867"/>
    <lineage>
        <taxon>Bacteria</taxon>
        <taxon>Bacillati</taxon>
        <taxon>Actinomycetota</taxon>
        <taxon>Actinomycetes</taxon>
        <taxon>Actinomycetales</taxon>
        <taxon>Actinomycetaceae</taxon>
        <taxon>Flaviflexus</taxon>
    </lineage>
</organism>
<dbReference type="SUPFAM" id="SSF48008">
    <property type="entry name" value="GntR ligand-binding domain-like"/>
    <property type="match status" value="1"/>
</dbReference>
<dbReference type="Gene3D" id="1.10.10.10">
    <property type="entry name" value="Winged helix-like DNA-binding domain superfamily/Winged helix DNA-binding domain"/>
    <property type="match status" value="1"/>
</dbReference>
<dbReference type="PRINTS" id="PR00035">
    <property type="entry name" value="HTHGNTR"/>
</dbReference>
<dbReference type="SMART" id="SM00345">
    <property type="entry name" value="HTH_GNTR"/>
    <property type="match status" value="1"/>
</dbReference>
<dbReference type="Gene3D" id="1.20.120.530">
    <property type="entry name" value="GntR ligand-binding domain-like"/>
    <property type="match status" value="1"/>
</dbReference>
<proteinExistence type="predicted"/>
<dbReference type="SMART" id="SM00895">
    <property type="entry name" value="FCD"/>
    <property type="match status" value="1"/>
</dbReference>
<dbReference type="InterPro" id="IPR036388">
    <property type="entry name" value="WH-like_DNA-bd_sf"/>
</dbReference>
<dbReference type="KEGG" id="flh:EJ997_11300"/>
<dbReference type="EMBL" id="CP034593">
    <property type="protein sequence ID" value="AZQ77840.1"/>
    <property type="molecule type" value="Genomic_DNA"/>
</dbReference>
<keyword evidence="2" id="KW-0238">DNA-binding</keyword>
<dbReference type="OrthoDB" id="3575876at2"/>
<evidence type="ECO:0000313" key="6">
    <source>
        <dbReference type="Proteomes" id="UP000280344"/>
    </source>
</evidence>
<evidence type="ECO:0000256" key="1">
    <source>
        <dbReference type="ARBA" id="ARBA00023015"/>
    </source>
</evidence>
<dbReference type="GO" id="GO:0003677">
    <property type="term" value="F:DNA binding"/>
    <property type="evidence" value="ECO:0007669"/>
    <property type="project" value="UniProtKB-KW"/>
</dbReference>
<protein>
    <submittedName>
        <fullName evidence="5">FadR family transcriptional regulator</fullName>
    </submittedName>
</protein>
<dbReference type="Proteomes" id="UP000280344">
    <property type="component" value="Chromosome"/>
</dbReference>
<dbReference type="Pfam" id="PF00392">
    <property type="entry name" value="GntR"/>
    <property type="match status" value="1"/>
</dbReference>
<feature type="domain" description="HTH gntR-type" evidence="4">
    <location>
        <begin position="7"/>
        <end position="75"/>
    </location>
</feature>
<dbReference type="Pfam" id="PF07729">
    <property type="entry name" value="FCD"/>
    <property type="match status" value="1"/>
</dbReference>
<dbReference type="PROSITE" id="PS50949">
    <property type="entry name" value="HTH_GNTR"/>
    <property type="match status" value="1"/>
</dbReference>
<gene>
    <name evidence="5" type="ORF">EJ997_11300</name>
</gene>
<dbReference type="AlphaFoldDB" id="A0A3S9PZN7"/>
<keyword evidence="6" id="KW-1185">Reference proteome</keyword>
<dbReference type="InterPro" id="IPR036390">
    <property type="entry name" value="WH_DNA-bd_sf"/>
</dbReference>
<name>A0A3S9PZN7_9ACTO</name>
<dbReference type="SUPFAM" id="SSF46785">
    <property type="entry name" value="Winged helix' DNA-binding domain"/>
    <property type="match status" value="1"/>
</dbReference>